<proteinExistence type="predicted"/>
<sequence length="535" mass="57996">MPLSITCPACAAPYQLAEKMRGRKTTCPKCGQRMIITSAGVAVRNGVELGPPSPPAPVARNRWPFLPIAGLGLILLNGALIVTIAVLLWKGKPGSSPQAGHDTAAANPSPLASPEPQSRCGEENASLKKENAALKNEDQSLRKENDALRKELDALREDVKEREVQTKKPEAPRARPDVPVKEIERPKKDDRPKMIDKNAEEDSPRTVGDLKVTTLRVSGIGPIKPCMLWADAKGSEYLIIEAGTGILRRVSCPDLKVTKQKDFERLFGWMSISAQGVLLSDPAAEVIWVVDPVTFEVKTKIPVPKLKLAASAPGLTLAVACDIGDVGQLGQATYQNQTLYVVDLVQKKAVPWPVPPALRGICLDTPAVTPDGAHVFTEGGGTALNRFSFKGGKLQYQELKTGSSAGRARVPTGSAGFAFSPDSKFVCLPNAYNLFQGQEFVTPVYPVDSFGKYECILDSGQFPQAVGIDPKADYIYAQNSQHEFLLYTFAGIKKNEYQLYTPPASVWQFLVHPAGHQIVMLSNKGIDLIKVPKKN</sequence>
<accession>A0A225DS71</accession>
<feature type="compositionally biased region" description="Basic and acidic residues" evidence="1">
    <location>
        <begin position="158"/>
        <end position="204"/>
    </location>
</feature>
<feature type="region of interest" description="Disordered" evidence="1">
    <location>
        <begin position="158"/>
        <end position="205"/>
    </location>
</feature>
<protein>
    <submittedName>
        <fullName evidence="3">Uncharacterized protein</fullName>
    </submittedName>
</protein>
<feature type="transmembrane region" description="Helical" evidence="2">
    <location>
        <begin position="65"/>
        <end position="89"/>
    </location>
</feature>
<keyword evidence="2" id="KW-1133">Transmembrane helix</keyword>
<evidence type="ECO:0000313" key="3">
    <source>
        <dbReference type="EMBL" id="OWK43913.1"/>
    </source>
</evidence>
<evidence type="ECO:0000313" key="4">
    <source>
        <dbReference type="Proteomes" id="UP000214646"/>
    </source>
</evidence>
<gene>
    <name evidence="3" type="ORF">FRUB_03512</name>
</gene>
<organism evidence="3 4">
    <name type="scientific">Fimbriiglobus ruber</name>
    <dbReference type="NCBI Taxonomy" id="1908690"/>
    <lineage>
        <taxon>Bacteria</taxon>
        <taxon>Pseudomonadati</taxon>
        <taxon>Planctomycetota</taxon>
        <taxon>Planctomycetia</taxon>
        <taxon>Gemmatales</taxon>
        <taxon>Gemmataceae</taxon>
        <taxon>Fimbriiglobus</taxon>
    </lineage>
</organism>
<dbReference type="InterPro" id="IPR015943">
    <property type="entry name" value="WD40/YVTN_repeat-like_dom_sf"/>
</dbReference>
<name>A0A225DS71_9BACT</name>
<keyword evidence="4" id="KW-1185">Reference proteome</keyword>
<dbReference type="InterPro" id="IPR011044">
    <property type="entry name" value="Quino_amine_DH_bsu"/>
</dbReference>
<evidence type="ECO:0000256" key="2">
    <source>
        <dbReference type="SAM" id="Phobius"/>
    </source>
</evidence>
<reference evidence="4" key="1">
    <citation type="submission" date="2017-06" db="EMBL/GenBank/DDBJ databases">
        <title>Genome analysis of Fimbriiglobus ruber SP5, the first member of the order Planctomycetales with confirmed chitinolytic capability.</title>
        <authorList>
            <person name="Ravin N.V."/>
            <person name="Rakitin A.L."/>
            <person name="Ivanova A.A."/>
            <person name="Beletsky A.V."/>
            <person name="Kulichevskaya I.S."/>
            <person name="Mardanov A.V."/>
            <person name="Dedysh S.N."/>
        </authorList>
    </citation>
    <scope>NUCLEOTIDE SEQUENCE [LARGE SCALE GENOMIC DNA]</scope>
    <source>
        <strain evidence="4">SP5</strain>
    </source>
</reference>
<feature type="region of interest" description="Disordered" evidence="1">
    <location>
        <begin position="92"/>
        <end position="127"/>
    </location>
</feature>
<dbReference type="OrthoDB" id="292864at2"/>
<dbReference type="RefSeq" id="WP_088254701.1">
    <property type="nucleotide sequence ID" value="NZ_NIDE01000004.1"/>
</dbReference>
<comment type="caution">
    <text evidence="3">The sequence shown here is derived from an EMBL/GenBank/DDBJ whole genome shotgun (WGS) entry which is preliminary data.</text>
</comment>
<dbReference type="EMBL" id="NIDE01000004">
    <property type="protein sequence ID" value="OWK43913.1"/>
    <property type="molecule type" value="Genomic_DNA"/>
</dbReference>
<keyword evidence="2" id="KW-0472">Membrane</keyword>
<dbReference type="SUPFAM" id="SSF50969">
    <property type="entry name" value="YVTN repeat-like/Quinoprotein amine dehydrogenase"/>
    <property type="match status" value="1"/>
</dbReference>
<dbReference type="Proteomes" id="UP000214646">
    <property type="component" value="Unassembled WGS sequence"/>
</dbReference>
<dbReference type="AlphaFoldDB" id="A0A225DS71"/>
<evidence type="ECO:0000256" key="1">
    <source>
        <dbReference type="SAM" id="MobiDB-lite"/>
    </source>
</evidence>
<keyword evidence="2" id="KW-0812">Transmembrane</keyword>
<dbReference type="Gene3D" id="2.130.10.10">
    <property type="entry name" value="YVTN repeat-like/Quinoprotein amine dehydrogenase"/>
    <property type="match status" value="1"/>
</dbReference>